<reference evidence="2" key="1">
    <citation type="journal article" date="2019" name="Int. J. Syst. Evol. Microbiol.">
        <title>The Global Catalogue of Microorganisms (GCM) 10K type strain sequencing project: providing services to taxonomists for standard genome sequencing and annotation.</title>
        <authorList>
            <consortium name="The Broad Institute Genomics Platform"/>
            <consortium name="The Broad Institute Genome Sequencing Center for Infectious Disease"/>
            <person name="Wu L."/>
            <person name="Ma J."/>
        </authorList>
    </citation>
    <scope>NUCLEOTIDE SEQUENCE [LARGE SCALE GENOMIC DNA]</scope>
    <source>
        <strain evidence="2">JCM 4253</strain>
    </source>
</reference>
<dbReference type="AlphaFoldDB" id="A0A919F311"/>
<gene>
    <name evidence="1" type="ORF">GCM10018980_71890</name>
</gene>
<keyword evidence="2" id="KW-1185">Reference proteome</keyword>
<comment type="caution">
    <text evidence="1">The sequence shown here is derived from an EMBL/GenBank/DDBJ whole genome shotgun (WGS) entry which is preliminary data.</text>
</comment>
<protein>
    <submittedName>
        <fullName evidence="1">Uncharacterized protein</fullName>
    </submittedName>
</protein>
<proteinExistence type="predicted"/>
<organism evidence="1 2">
    <name type="scientific">Streptomyces capoamus</name>
    <dbReference type="NCBI Taxonomy" id="68183"/>
    <lineage>
        <taxon>Bacteria</taxon>
        <taxon>Bacillati</taxon>
        <taxon>Actinomycetota</taxon>
        <taxon>Actinomycetes</taxon>
        <taxon>Kitasatosporales</taxon>
        <taxon>Streptomycetaceae</taxon>
        <taxon>Streptomyces</taxon>
    </lineage>
</organism>
<evidence type="ECO:0000313" key="1">
    <source>
        <dbReference type="EMBL" id="GHG74798.1"/>
    </source>
</evidence>
<dbReference type="Proteomes" id="UP000619355">
    <property type="component" value="Unassembled WGS sequence"/>
</dbReference>
<sequence length="70" mass="8122">MALEYLRRKLRRSALTYGIHKDSKGGTITIEQDDVDVDAKSLLKLSQKFPPRYEQVMVLSFTITMDEPYN</sequence>
<dbReference type="EMBL" id="BNBF01000036">
    <property type="protein sequence ID" value="GHG74798.1"/>
    <property type="molecule type" value="Genomic_DNA"/>
</dbReference>
<name>A0A919F311_9ACTN</name>
<accession>A0A919F311</accession>
<evidence type="ECO:0000313" key="2">
    <source>
        <dbReference type="Proteomes" id="UP000619355"/>
    </source>
</evidence>
<dbReference type="RefSeq" id="WP_189986294.1">
    <property type="nucleotide sequence ID" value="NZ_BNBF01000036.1"/>
</dbReference>